<comment type="caution">
    <text evidence="1">The sequence shown here is derived from an EMBL/GenBank/DDBJ whole genome shotgun (WGS) entry which is preliminary data.</text>
</comment>
<dbReference type="Proteomes" id="UP000190016">
    <property type="component" value="Unassembled WGS sequence"/>
</dbReference>
<dbReference type="EMBL" id="MBDS01000018">
    <property type="protein sequence ID" value="OPB85823.1"/>
    <property type="molecule type" value="Genomic_DNA"/>
</dbReference>
<dbReference type="Gene3D" id="1.50.10.20">
    <property type="match status" value="1"/>
</dbReference>
<evidence type="ECO:0000313" key="1">
    <source>
        <dbReference type="EMBL" id="OPB85823.1"/>
    </source>
</evidence>
<name>A0ABX3N4J1_9FLAO</name>
<proteinExistence type="predicted"/>
<accession>A0ABX3N4J1</accession>
<evidence type="ECO:0000313" key="2">
    <source>
        <dbReference type="Proteomes" id="UP000190016"/>
    </source>
</evidence>
<sequence>MSIGLINGRSGEALLLFLSADEKNKHKGQELLNTISEEVSTSSDYSFETGITGFGWLIAFLHQEKLIDIDSDDILEDFDDQIYKLTLQELSDQNTDIGTLLGLIDYHIIRHRNKNFNEQYFRKFLHQECINLIVEKLNTFIGYFISKKELTQTQIENGSKVLLKFSYLSNYINNKIISDQLPDQLYYFLEYIQNNLQPHSNFKKICLKRLLQACKNKNYEIFIVQLDNQLSEINDFEIELTSDIRNTVFKLTNLIN</sequence>
<gene>
    <name evidence="1" type="ORF">BB021_12230</name>
</gene>
<reference evidence="1 2" key="1">
    <citation type="submission" date="2016-07" db="EMBL/GenBank/DDBJ databases">
        <title>Revisiting the Taxonomy of the Elizabethkingia Genus based on Whole-Genome Sequencing, Optical Mapping, and MALDI-TOF.</title>
        <authorList>
            <person name="Nicholson A.C."/>
        </authorList>
    </citation>
    <scope>NUCLEOTIDE SEQUENCE [LARGE SCALE GENOMIC DNA]</scope>
    <source>
        <strain evidence="1 2">C1558</strain>
    </source>
</reference>
<protein>
    <submittedName>
        <fullName evidence="1">Uncharacterized protein</fullName>
    </submittedName>
</protein>
<dbReference type="SUPFAM" id="SSF158745">
    <property type="entry name" value="LanC-like"/>
    <property type="match status" value="1"/>
</dbReference>
<organism evidence="1 2">
    <name type="scientific">Elizabethkingia ursingii</name>
    <dbReference type="NCBI Taxonomy" id="1756150"/>
    <lineage>
        <taxon>Bacteria</taxon>
        <taxon>Pseudomonadati</taxon>
        <taxon>Bacteroidota</taxon>
        <taxon>Flavobacteriia</taxon>
        <taxon>Flavobacteriales</taxon>
        <taxon>Weeksellaceae</taxon>
        <taxon>Elizabethkingia</taxon>
    </lineage>
</organism>
<keyword evidence="2" id="KW-1185">Reference proteome</keyword>
<dbReference type="RefSeq" id="WP_078779273.1">
    <property type="nucleotide sequence ID" value="NZ_MBDS01000018.1"/>
</dbReference>